<feature type="coiled-coil region" evidence="1">
    <location>
        <begin position="493"/>
        <end position="520"/>
    </location>
</feature>
<feature type="transmembrane region" description="Helical" evidence="3">
    <location>
        <begin position="369"/>
        <end position="389"/>
    </location>
</feature>
<keyword evidence="5" id="KW-1185">Reference proteome</keyword>
<feature type="region of interest" description="Disordered" evidence="2">
    <location>
        <begin position="474"/>
        <end position="493"/>
    </location>
</feature>
<keyword evidence="1" id="KW-0175">Coiled coil</keyword>
<evidence type="ECO:0000313" key="5">
    <source>
        <dbReference type="Proteomes" id="UP001165065"/>
    </source>
</evidence>
<feature type="transmembrane region" description="Helical" evidence="3">
    <location>
        <begin position="131"/>
        <end position="148"/>
    </location>
</feature>
<keyword evidence="3" id="KW-0472">Membrane</keyword>
<dbReference type="Proteomes" id="UP001165065">
    <property type="component" value="Unassembled WGS sequence"/>
</dbReference>
<proteinExistence type="predicted"/>
<name>A0A9W7GHZ5_9STRA</name>
<protein>
    <submittedName>
        <fullName evidence="4">Uncharacterized protein</fullName>
    </submittedName>
</protein>
<feature type="transmembrane region" description="Helical" evidence="3">
    <location>
        <begin position="229"/>
        <end position="249"/>
    </location>
</feature>
<evidence type="ECO:0000256" key="1">
    <source>
        <dbReference type="SAM" id="Coils"/>
    </source>
</evidence>
<dbReference type="AlphaFoldDB" id="A0A9W7GHZ5"/>
<feature type="transmembrane region" description="Helical" evidence="3">
    <location>
        <begin position="410"/>
        <end position="427"/>
    </location>
</feature>
<evidence type="ECO:0000313" key="4">
    <source>
        <dbReference type="EMBL" id="GMI44342.1"/>
    </source>
</evidence>
<organism evidence="4 5">
    <name type="scientific">Triparma columacea</name>
    <dbReference type="NCBI Taxonomy" id="722753"/>
    <lineage>
        <taxon>Eukaryota</taxon>
        <taxon>Sar</taxon>
        <taxon>Stramenopiles</taxon>
        <taxon>Ochrophyta</taxon>
        <taxon>Bolidophyceae</taxon>
        <taxon>Parmales</taxon>
        <taxon>Triparmaceae</taxon>
        <taxon>Triparma</taxon>
    </lineage>
</organism>
<feature type="region of interest" description="Disordered" evidence="2">
    <location>
        <begin position="1"/>
        <end position="41"/>
    </location>
</feature>
<comment type="caution">
    <text evidence="4">The sequence shown here is derived from an EMBL/GenBank/DDBJ whole genome shotgun (WGS) entry which is preliminary data.</text>
</comment>
<feature type="transmembrane region" description="Helical" evidence="3">
    <location>
        <begin position="103"/>
        <end position="125"/>
    </location>
</feature>
<dbReference type="OrthoDB" id="190533at2759"/>
<keyword evidence="3" id="KW-1133">Transmembrane helix</keyword>
<feature type="transmembrane region" description="Helical" evidence="3">
    <location>
        <begin position="186"/>
        <end position="208"/>
    </location>
</feature>
<keyword evidence="3" id="KW-0812">Transmembrane</keyword>
<feature type="transmembrane region" description="Helical" evidence="3">
    <location>
        <begin position="439"/>
        <end position="460"/>
    </location>
</feature>
<reference evidence="5" key="1">
    <citation type="journal article" date="2023" name="Commun. Biol.">
        <title>Genome analysis of Parmales, the sister group of diatoms, reveals the evolutionary specialization of diatoms from phago-mixotrophs to photoautotrophs.</title>
        <authorList>
            <person name="Ban H."/>
            <person name="Sato S."/>
            <person name="Yoshikawa S."/>
            <person name="Yamada K."/>
            <person name="Nakamura Y."/>
            <person name="Ichinomiya M."/>
            <person name="Sato N."/>
            <person name="Blanc-Mathieu R."/>
            <person name="Endo H."/>
            <person name="Kuwata A."/>
            <person name="Ogata H."/>
        </authorList>
    </citation>
    <scope>NUCLEOTIDE SEQUENCE [LARGE SCALE GENOMIC DNA]</scope>
</reference>
<evidence type="ECO:0000256" key="3">
    <source>
        <dbReference type="SAM" id="Phobius"/>
    </source>
</evidence>
<evidence type="ECO:0000256" key="2">
    <source>
        <dbReference type="SAM" id="MobiDB-lite"/>
    </source>
</evidence>
<accession>A0A9W7GHZ5</accession>
<dbReference type="EMBL" id="BRYA01000213">
    <property type="protein sequence ID" value="GMI44342.1"/>
    <property type="molecule type" value="Genomic_DNA"/>
</dbReference>
<sequence length="529" mass="59296">MFSAAKGRPQISPSADDDESEFTPLTPTSRMRLKASKNNNHAKASENNHAFSFDQMPSPNINPDGLQTPAAGTATMSALGGDMSINMPSGNLSEISLATMRKFAWCLVYAMLFIISVSCVCARYQNSNQSSAQFMLMYVFIIILVWATTLHSEIVWPLRVACYALPWGLATSNMFSPWSFRTFEGYRTIVSVIAMGSIFVSTPLYNILKLSQRCMQRDYGTKTIENSMQMLTHLASAAPVVYYFAVYQMSGYVEVLFYNNEYAEYTPLCNYTEGSYGVGNTEYKCFGSLAADDTPVLDGNHVLGHMKVDIVELPLFKTPTTHLTYEEAVEWASEISENPLPTTVTQYLTYHDFRRFKAEELSTDGYQEATVALFQGAAFLLCLIVGEIFMRISKTTAKDVVEFKFSKLECAILLCSIVQGFISLGLGSLKGKLFAEGVFFLGGFFMMTIVFQFLCLYCFLRRLMKKKKYLKEDEEGEEGGGSGEDVEGGNQEVNELRDIVDEQNLKIMRLEQKLNDITRLLGPRVNKKN</sequence>
<gene>
    <name evidence="4" type="ORF">TrCOL_g420</name>
</gene>